<dbReference type="InterPro" id="IPR004860">
    <property type="entry name" value="LAGLIDADG_dom"/>
</dbReference>
<dbReference type="GeneID" id="30522988"/>
<accession>A0A1L2M5A9</accession>
<protein>
    <submittedName>
        <fullName evidence="3">Putative LAGLIDADG homing endonuclease</fullName>
    </submittedName>
</protein>
<dbReference type="SUPFAM" id="SSF55608">
    <property type="entry name" value="Homing endonucleases"/>
    <property type="match status" value="1"/>
</dbReference>
<dbReference type="EMBL" id="KX828176">
    <property type="protein sequence ID" value="APD80649.1"/>
    <property type="molecule type" value="Genomic_DNA"/>
</dbReference>
<dbReference type="EMBL" id="KX828176">
    <property type="protein sequence ID" value="APD80609.1"/>
    <property type="molecule type" value="Genomic_DNA"/>
</dbReference>
<dbReference type="Pfam" id="PF03161">
    <property type="entry name" value="LAGLIDADG_2"/>
    <property type="match status" value="1"/>
</dbReference>
<keyword evidence="3" id="KW-0378">Hydrolase</keyword>
<geneLocation type="plastid" evidence="3"/>
<keyword evidence="3" id="KW-0934">Plastid</keyword>
<keyword evidence="3" id="KW-0255">Endonuclease</keyword>
<keyword evidence="3" id="KW-0540">Nuclease</keyword>
<sequence length="323" mass="37098">MTASNNNEQMNNLSINEPYSNLTPKQKMRYFYDRYQRSGAVGFGTPIPPKLPESLTNVKLEGKQVAQLPLTTLETSVLFGTISGDTSINIDKGYKNARCQCRHSTRQSEWFFWKWITVLGRFCELSSMLWQASDGYQLASAEKPGELLGKLKVTTRACEELTQVHSIIVTKGKKGFRRSWLNHMTDYFLMTLWLDDGSIHAGGTQGEFALDMHEVADLELFSDYLRTVWGVNNYVVDKKEYTKCGHRRHRINIASPKDLLNLLRIIAPIIPVRSMLYKVYFVSHNDSNLTQRWACELVSLVKDEFKDEVKTFYANLQTQVEDV</sequence>
<dbReference type="AlphaFoldDB" id="A0A1L2M5A9"/>
<dbReference type="RefSeq" id="YP_009329560.1">
    <property type="nucleotide sequence ID" value="NC_032109.1"/>
</dbReference>
<evidence type="ECO:0000259" key="1">
    <source>
        <dbReference type="Pfam" id="PF03161"/>
    </source>
</evidence>
<proteinExistence type="predicted"/>
<dbReference type="GeneID" id="30522951"/>
<reference evidence="3" key="1">
    <citation type="submission" date="2016-09" db="EMBL/GenBank/DDBJ databases">
        <title>The plastid genome of Polytoma uvella is the largest known among non-photosynthetic algae and plants and reveals contrasting evolutionary paths to nonphotosynthetic life styles.</title>
        <authorList>
            <person name="Figueroa-Martinez F.J."/>
            <person name="Nedelcu A."/>
            <person name="Smith D.R."/>
            <person name="Reyes-Prieto A."/>
        </authorList>
    </citation>
    <scope>NUCLEOTIDE SEQUENCE</scope>
    <source>
        <strain evidence="3">SAG 11-49</strain>
    </source>
</reference>
<organism evidence="3">
    <name type="scientific">Chlamydomonas leiostraca</name>
    <dbReference type="NCBI Taxonomy" id="1034604"/>
    <lineage>
        <taxon>Eukaryota</taxon>
        <taxon>Viridiplantae</taxon>
        <taxon>Chlorophyta</taxon>
        <taxon>core chlorophytes</taxon>
        <taxon>Chlorophyceae</taxon>
        <taxon>CS clade</taxon>
        <taxon>Chlamydomonadales</taxon>
        <taxon>Chlamydomonadaceae</taxon>
        <taxon>Chlamydomonas</taxon>
    </lineage>
</organism>
<evidence type="ECO:0000313" key="3">
    <source>
        <dbReference type="EMBL" id="APD80649.1"/>
    </source>
</evidence>
<dbReference type="Gene3D" id="3.10.28.10">
    <property type="entry name" value="Homing endonucleases"/>
    <property type="match status" value="2"/>
</dbReference>
<evidence type="ECO:0000313" key="2">
    <source>
        <dbReference type="EMBL" id="APD80609.1"/>
    </source>
</evidence>
<dbReference type="InterPro" id="IPR027434">
    <property type="entry name" value="Homing_endonucl"/>
</dbReference>
<name>A0A1L2M5A9_9CHLO</name>
<feature type="domain" description="Homing endonuclease LAGLIDADG" evidence="1">
    <location>
        <begin position="76"/>
        <end position="242"/>
    </location>
</feature>
<dbReference type="GO" id="GO:0004519">
    <property type="term" value="F:endonuclease activity"/>
    <property type="evidence" value="ECO:0007669"/>
    <property type="project" value="UniProtKB-KW"/>
</dbReference>
<gene>
    <name evidence="3" type="primary">orf23</name>
    <name evidence="2" type="synonym">orf861</name>
</gene>
<dbReference type="RefSeq" id="YP_009329519.1">
    <property type="nucleotide sequence ID" value="NC_032109.1"/>
</dbReference>